<evidence type="ECO:0000256" key="6">
    <source>
        <dbReference type="SAM" id="Phobius"/>
    </source>
</evidence>
<proteinExistence type="inferred from homology"/>
<feature type="transmembrane region" description="Helical" evidence="6">
    <location>
        <begin position="147"/>
        <end position="170"/>
    </location>
</feature>
<keyword evidence="8" id="KW-1185">Reference proteome</keyword>
<accession>A0A9P6AIS8</accession>
<name>A0A9P6AIS8_9AGAM</name>
<gene>
    <name evidence="7" type="ORF">BS47DRAFT_1305223</name>
</gene>
<dbReference type="AlphaFoldDB" id="A0A9P6AIS8"/>
<feature type="transmembrane region" description="Helical" evidence="6">
    <location>
        <begin position="45"/>
        <end position="62"/>
    </location>
</feature>
<feature type="transmembrane region" description="Helical" evidence="6">
    <location>
        <begin position="68"/>
        <end position="85"/>
    </location>
</feature>
<dbReference type="EMBL" id="MU129109">
    <property type="protein sequence ID" value="KAF9506503.1"/>
    <property type="molecule type" value="Genomic_DNA"/>
</dbReference>
<keyword evidence="4 6" id="KW-1133">Transmembrane helix</keyword>
<protein>
    <recommendedName>
        <fullName evidence="9">DUF396-domain-containing protein</fullName>
    </recommendedName>
</protein>
<evidence type="ECO:0000256" key="5">
    <source>
        <dbReference type="ARBA" id="ARBA00023136"/>
    </source>
</evidence>
<evidence type="ECO:0000256" key="2">
    <source>
        <dbReference type="ARBA" id="ARBA00008096"/>
    </source>
</evidence>
<feature type="transmembrane region" description="Helical" evidence="6">
    <location>
        <begin position="97"/>
        <end position="116"/>
    </location>
</feature>
<comment type="subcellular location">
    <subcellularLocation>
        <location evidence="1">Membrane</location>
        <topology evidence="1">Multi-pass membrane protein</topology>
    </subcellularLocation>
</comment>
<comment type="similarity">
    <text evidence="2">Belongs to the SVP26 family.</text>
</comment>
<evidence type="ECO:0000256" key="4">
    <source>
        <dbReference type="ARBA" id="ARBA00022989"/>
    </source>
</evidence>
<evidence type="ECO:0000256" key="1">
    <source>
        <dbReference type="ARBA" id="ARBA00004141"/>
    </source>
</evidence>
<dbReference type="Pfam" id="PF04148">
    <property type="entry name" value="Erv26"/>
    <property type="match status" value="1"/>
</dbReference>
<evidence type="ECO:0000313" key="8">
    <source>
        <dbReference type="Proteomes" id="UP000886523"/>
    </source>
</evidence>
<organism evidence="7 8">
    <name type="scientific">Hydnum rufescens UP504</name>
    <dbReference type="NCBI Taxonomy" id="1448309"/>
    <lineage>
        <taxon>Eukaryota</taxon>
        <taxon>Fungi</taxon>
        <taxon>Dikarya</taxon>
        <taxon>Basidiomycota</taxon>
        <taxon>Agaricomycotina</taxon>
        <taxon>Agaricomycetes</taxon>
        <taxon>Cantharellales</taxon>
        <taxon>Hydnaceae</taxon>
        <taxon>Hydnum</taxon>
    </lineage>
</organism>
<keyword evidence="5 6" id="KW-0472">Membrane</keyword>
<dbReference type="GO" id="GO:0006888">
    <property type="term" value="P:endoplasmic reticulum to Golgi vesicle-mediated transport"/>
    <property type="evidence" value="ECO:0007669"/>
    <property type="project" value="InterPro"/>
</dbReference>
<dbReference type="GO" id="GO:0005789">
    <property type="term" value="C:endoplasmic reticulum membrane"/>
    <property type="evidence" value="ECO:0007669"/>
    <property type="project" value="TreeGrafter"/>
</dbReference>
<dbReference type="OrthoDB" id="28257at2759"/>
<keyword evidence="3 6" id="KW-0812">Transmembrane</keyword>
<dbReference type="PANTHER" id="PTHR13144">
    <property type="entry name" value="TEX261 PROTEIN"/>
    <property type="match status" value="1"/>
</dbReference>
<dbReference type="GO" id="GO:0000139">
    <property type="term" value="C:Golgi membrane"/>
    <property type="evidence" value="ECO:0007669"/>
    <property type="project" value="TreeGrafter"/>
</dbReference>
<evidence type="ECO:0000256" key="3">
    <source>
        <dbReference type="ARBA" id="ARBA00022692"/>
    </source>
</evidence>
<sequence length="194" mass="21920">MVTLLHTLGYVAATGAFLFVTLSLASGLLWLSEIIEEHSRLAKSLGMRGVYVIMAIHILLWIVDSLPLPQILFSIFCHAIYLTNFTSAWPLISLSSLSFIGSCILVLADHFVWFFYFSQRSQEGRYVPRRDRHSSDGWILPQEPKPVLSFLDIATFFGICVWLVPLFLFLSLSANDNALPTSQGNFDRFLVSEQ</sequence>
<dbReference type="PANTHER" id="PTHR13144:SF0">
    <property type="entry name" value="PROTEIN TEX261"/>
    <property type="match status" value="1"/>
</dbReference>
<evidence type="ECO:0008006" key="9">
    <source>
        <dbReference type="Google" id="ProtNLM"/>
    </source>
</evidence>
<dbReference type="InterPro" id="IPR007277">
    <property type="entry name" value="Svp26/Tex261"/>
</dbReference>
<reference evidence="7" key="1">
    <citation type="journal article" date="2020" name="Nat. Commun.">
        <title>Large-scale genome sequencing of mycorrhizal fungi provides insights into the early evolution of symbiotic traits.</title>
        <authorList>
            <person name="Miyauchi S."/>
            <person name="Kiss E."/>
            <person name="Kuo A."/>
            <person name="Drula E."/>
            <person name="Kohler A."/>
            <person name="Sanchez-Garcia M."/>
            <person name="Morin E."/>
            <person name="Andreopoulos B."/>
            <person name="Barry K.W."/>
            <person name="Bonito G."/>
            <person name="Buee M."/>
            <person name="Carver A."/>
            <person name="Chen C."/>
            <person name="Cichocki N."/>
            <person name="Clum A."/>
            <person name="Culley D."/>
            <person name="Crous P.W."/>
            <person name="Fauchery L."/>
            <person name="Girlanda M."/>
            <person name="Hayes R.D."/>
            <person name="Keri Z."/>
            <person name="LaButti K."/>
            <person name="Lipzen A."/>
            <person name="Lombard V."/>
            <person name="Magnuson J."/>
            <person name="Maillard F."/>
            <person name="Murat C."/>
            <person name="Nolan M."/>
            <person name="Ohm R.A."/>
            <person name="Pangilinan J."/>
            <person name="Pereira M.F."/>
            <person name="Perotto S."/>
            <person name="Peter M."/>
            <person name="Pfister S."/>
            <person name="Riley R."/>
            <person name="Sitrit Y."/>
            <person name="Stielow J.B."/>
            <person name="Szollosi G."/>
            <person name="Zifcakova L."/>
            <person name="Stursova M."/>
            <person name="Spatafora J.W."/>
            <person name="Tedersoo L."/>
            <person name="Vaario L.M."/>
            <person name="Yamada A."/>
            <person name="Yan M."/>
            <person name="Wang P."/>
            <person name="Xu J."/>
            <person name="Bruns T."/>
            <person name="Baldrian P."/>
            <person name="Vilgalys R."/>
            <person name="Dunand C."/>
            <person name="Henrissat B."/>
            <person name="Grigoriev I.V."/>
            <person name="Hibbett D."/>
            <person name="Nagy L.G."/>
            <person name="Martin F.M."/>
        </authorList>
    </citation>
    <scope>NUCLEOTIDE SEQUENCE</scope>
    <source>
        <strain evidence="7">UP504</strain>
    </source>
</reference>
<comment type="caution">
    <text evidence="7">The sequence shown here is derived from an EMBL/GenBank/DDBJ whole genome shotgun (WGS) entry which is preliminary data.</text>
</comment>
<feature type="transmembrane region" description="Helical" evidence="6">
    <location>
        <begin position="12"/>
        <end position="33"/>
    </location>
</feature>
<dbReference type="GO" id="GO:0030134">
    <property type="term" value="C:COPII-coated ER to Golgi transport vesicle"/>
    <property type="evidence" value="ECO:0007669"/>
    <property type="project" value="TreeGrafter"/>
</dbReference>
<dbReference type="GO" id="GO:0097020">
    <property type="term" value="F:COPII receptor activity"/>
    <property type="evidence" value="ECO:0007669"/>
    <property type="project" value="InterPro"/>
</dbReference>
<dbReference type="Proteomes" id="UP000886523">
    <property type="component" value="Unassembled WGS sequence"/>
</dbReference>
<evidence type="ECO:0000313" key="7">
    <source>
        <dbReference type="EMBL" id="KAF9506503.1"/>
    </source>
</evidence>